<dbReference type="EMBL" id="JBHIRY010000021">
    <property type="protein sequence ID" value="MFB5762462.1"/>
    <property type="molecule type" value="Genomic_DNA"/>
</dbReference>
<reference evidence="2 3" key="1">
    <citation type="submission" date="2024-09" db="EMBL/GenBank/DDBJ databases">
        <title>Paenibacillus zeirhizospherea sp. nov., isolated from surface of the maize (Zea mays) roots in a horticulture field, Hungary.</title>
        <authorList>
            <person name="Marton D."/>
            <person name="Farkas M."/>
            <person name="Bedics A."/>
            <person name="Toth E."/>
            <person name="Tancsics A."/>
            <person name="Boka K."/>
            <person name="Marati G."/>
            <person name="Kriszt B."/>
            <person name="Cserhati M."/>
        </authorList>
    </citation>
    <scope>NUCLEOTIDE SEQUENCE [LARGE SCALE GENOMIC DNA]</scope>
    <source>
        <strain evidence="2 3">JCM 18446</strain>
    </source>
</reference>
<dbReference type="RefSeq" id="WP_375521566.1">
    <property type="nucleotide sequence ID" value="NZ_JBHIRY010000021.1"/>
</dbReference>
<dbReference type="Proteomes" id="UP001580430">
    <property type="component" value="Unassembled WGS sequence"/>
</dbReference>
<proteinExistence type="predicted"/>
<feature type="chain" id="PRO_5046790359" evidence="1">
    <location>
        <begin position="28"/>
        <end position="337"/>
    </location>
</feature>
<sequence length="337" mass="36541">MKKALIAASVMTTVALASSAILVSANAADRSVQPAVVTPVVADSAAVSENNSLLLQYVKETTHDEQENQSNVQETWGDPLTYNQRTDIHFTDANNKGAVVSLYSLFNGTTSAKVYKDANGKVTDGSVQTLAPEDSAPSGPLYELMAKEYQSSEWKNAGTVTVDGKELNKVTTEYFSHEGTSAENMKEVPVKETVYLDSATGLPVKSEVREEKNGKMVLVFTSTYEYDRKNRDQALFDISSMDLEDYTTEEVKAKYPNLPIGGKLPNPLADLVSKGTITEAQRNAIDQALSQDKQKAIATGLVENKSNEEALREALAGIVADGTITQKQADIIVNLFK</sequence>
<organism evidence="2 3">
    <name type="scientific">Paenibacillus medicaginis</name>
    <dbReference type="NCBI Taxonomy" id="1470560"/>
    <lineage>
        <taxon>Bacteria</taxon>
        <taxon>Bacillati</taxon>
        <taxon>Bacillota</taxon>
        <taxon>Bacilli</taxon>
        <taxon>Bacillales</taxon>
        <taxon>Paenibacillaceae</taxon>
        <taxon>Paenibacillus</taxon>
    </lineage>
</organism>
<accession>A0ABV5C849</accession>
<gene>
    <name evidence="2" type="ORF">ACE5LO_18935</name>
</gene>
<comment type="caution">
    <text evidence="2">The sequence shown here is derived from an EMBL/GenBank/DDBJ whole genome shotgun (WGS) entry which is preliminary data.</text>
</comment>
<keyword evidence="3" id="KW-1185">Reference proteome</keyword>
<evidence type="ECO:0000313" key="2">
    <source>
        <dbReference type="EMBL" id="MFB5762462.1"/>
    </source>
</evidence>
<feature type="signal peptide" evidence="1">
    <location>
        <begin position="1"/>
        <end position="27"/>
    </location>
</feature>
<evidence type="ECO:0000256" key="1">
    <source>
        <dbReference type="SAM" id="SignalP"/>
    </source>
</evidence>
<protein>
    <submittedName>
        <fullName evidence="2">Uncharacterized protein</fullName>
    </submittedName>
</protein>
<evidence type="ECO:0000313" key="3">
    <source>
        <dbReference type="Proteomes" id="UP001580430"/>
    </source>
</evidence>
<keyword evidence="1" id="KW-0732">Signal</keyword>
<name>A0ABV5C849_9BACL</name>